<feature type="binding site" evidence="12">
    <location>
        <position position="208"/>
    </location>
    <ligand>
        <name>[4Fe-4S] cluster</name>
        <dbReference type="ChEBI" id="CHEBI:49883"/>
    </ligand>
</feature>
<gene>
    <name evidence="12 16" type="primary">nth</name>
    <name evidence="16" type="ORF">C1280_33895</name>
</gene>
<dbReference type="FunFam" id="1.10.1670.10:FF:000001">
    <property type="entry name" value="Endonuclease III"/>
    <property type="match status" value="1"/>
</dbReference>
<dbReference type="SMART" id="SM00525">
    <property type="entry name" value="FES"/>
    <property type="match status" value="1"/>
</dbReference>
<dbReference type="InterPro" id="IPR004035">
    <property type="entry name" value="Endouclease-III_FeS-bd_BS"/>
</dbReference>
<keyword evidence="16" id="KW-0255">Endonuclease</keyword>
<dbReference type="RefSeq" id="WP_010041168.1">
    <property type="nucleotide sequence ID" value="NZ_CP025958.1"/>
</dbReference>
<feature type="binding site" evidence="12">
    <location>
        <position position="214"/>
    </location>
    <ligand>
        <name>[4Fe-4S] cluster</name>
        <dbReference type="ChEBI" id="CHEBI:49883"/>
    </ligand>
</feature>
<dbReference type="GO" id="GO:0051539">
    <property type="term" value="F:4 iron, 4 sulfur cluster binding"/>
    <property type="evidence" value="ECO:0007669"/>
    <property type="project" value="UniProtKB-UniRule"/>
</dbReference>
<comment type="similarity">
    <text evidence="1 12">Belongs to the Nth/MutY family.</text>
</comment>
<dbReference type="CDD" id="cd00056">
    <property type="entry name" value="ENDO3c"/>
    <property type="match status" value="1"/>
</dbReference>
<evidence type="ECO:0000256" key="2">
    <source>
        <dbReference type="ARBA" id="ARBA00022485"/>
    </source>
</evidence>
<keyword evidence="7 12" id="KW-0411">Iron-sulfur</keyword>
<evidence type="ECO:0000313" key="17">
    <source>
        <dbReference type="Proteomes" id="UP000245802"/>
    </source>
</evidence>
<dbReference type="PANTHER" id="PTHR10359:SF18">
    <property type="entry name" value="ENDONUCLEASE III"/>
    <property type="match status" value="1"/>
</dbReference>
<evidence type="ECO:0000256" key="6">
    <source>
        <dbReference type="ARBA" id="ARBA00023004"/>
    </source>
</evidence>
<keyword evidence="8 12" id="KW-0238">DNA-binding</keyword>
<feature type="domain" description="HhH-GPD" evidence="15">
    <location>
        <begin position="49"/>
        <end position="196"/>
    </location>
</feature>
<evidence type="ECO:0000256" key="7">
    <source>
        <dbReference type="ARBA" id="ARBA00023014"/>
    </source>
</evidence>
<keyword evidence="16" id="KW-0540">Nuclease</keyword>
<keyword evidence="6 12" id="KW-0408">Iron</keyword>
<dbReference type="KEGG" id="gog:C1280_33895"/>
<evidence type="ECO:0000256" key="11">
    <source>
        <dbReference type="ARBA" id="ARBA00023295"/>
    </source>
</evidence>
<reference evidence="16 17" key="1">
    <citation type="submission" date="2018-01" db="EMBL/GenBank/DDBJ databases">
        <title>G. obscuriglobus.</title>
        <authorList>
            <person name="Franke J."/>
            <person name="Blomberg W."/>
            <person name="Selmecki A."/>
        </authorList>
    </citation>
    <scope>NUCLEOTIDE SEQUENCE [LARGE SCALE GENOMIC DNA]</scope>
    <source>
        <strain evidence="16 17">DSM 5831</strain>
    </source>
</reference>
<feature type="binding site" evidence="12">
    <location>
        <position position="205"/>
    </location>
    <ligand>
        <name>[4Fe-4S] cluster</name>
        <dbReference type="ChEBI" id="CHEBI:49883"/>
    </ligand>
</feature>
<keyword evidence="2 12" id="KW-0004">4Fe-4S</keyword>
<keyword evidence="3 12" id="KW-0479">Metal-binding</keyword>
<evidence type="ECO:0000256" key="1">
    <source>
        <dbReference type="ARBA" id="ARBA00008343"/>
    </source>
</evidence>
<dbReference type="InterPro" id="IPR005759">
    <property type="entry name" value="Nth"/>
</dbReference>
<keyword evidence="17" id="KW-1185">Reference proteome</keyword>
<feature type="region of interest" description="Disordered" evidence="13">
    <location>
        <begin position="222"/>
        <end position="250"/>
    </location>
</feature>
<proteinExistence type="inferred from homology"/>
<dbReference type="InterPro" id="IPR003265">
    <property type="entry name" value="HhH-GPD_domain"/>
</dbReference>
<keyword evidence="9 12" id="KW-0234">DNA repair</keyword>
<keyword evidence="4 12" id="KW-0227">DNA damage</keyword>
<dbReference type="HAMAP" id="MF_00942">
    <property type="entry name" value="Nth"/>
    <property type="match status" value="1"/>
</dbReference>
<dbReference type="AlphaFoldDB" id="A0A2Z3HEY4"/>
<evidence type="ECO:0000313" key="16">
    <source>
        <dbReference type="EMBL" id="AWM41505.1"/>
    </source>
</evidence>
<protein>
    <recommendedName>
        <fullName evidence="12">Endonuclease III</fullName>
        <ecNumber evidence="12">4.2.99.18</ecNumber>
    </recommendedName>
    <alternativeName>
        <fullName evidence="12">DNA-(apurinic or apyrimidinic site) lyase</fullName>
    </alternativeName>
</protein>
<comment type="catalytic activity">
    <reaction evidence="12">
        <text>2'-deoxyribonucleotide-(2'-deoxyribose 5'-phosphate)-2'-deoxyribonucleotide-DNA = a 3'-end 2'-deoxyribonucleotide-(2,3-dehydro-2,3-deoxyribose 5'-phosphate)-DNA + a 5'-end 5'-phospho-2'-deoxyribonucleoside-DNA + H(+)</text>
        <dbReference type="Rhea" id="RHEA:66592"/>
        <dbReference type="Rhea" id="RHEA-COMP:13180"/>
        <dbReference type="Rhea" id="RHEA-COMP:16897"/>
        <dbReference type="Rhea" id="RHEA-COMP:17067"/>
        <dbReference type="ChEBI" id="CHEBI:15378"/>
        <dbReference type="ChEBI" id="CHEBI:136412"/>
        <dbReference type="ChEBI" id="CHEBI:157695"/>
        <dbReference type="ChEBI" id="CHEBI:167181"/>
        <dbReference type="EC" id="4.2.99.18"/>
    </reaction>
</comment>
<feature type="domain" description="Helix-hairpin-helix DNA-binding motif class 1" evidence="14">
    <location>
        <begin position="84"/>
        <end position="103"/>
    </location>
</feature>
<dbReference type="PROSITE" id="PS00764">
    <property type="entry name" value="ENDONUCLEASE_III_1"/>
    <property type="match status" value="1"/>
</dbReference>
<evidence type="ECO:0000256" key="3">
    <source>
        <dbReference type="ARBA" id="ARBA00022723"/>
    </source>
</evidence>
<dbReference type="InterPro" id="IPR003651">
    <property type="entry name" value="Endonuclease3_FeS-loop_motif"/>
</dbReference>
<dbReference type="InterPro" id="IPR000445">
    <property type="entry name" value="HhH_motif"/>
</dbReference>
<dbReference type="EC" id="4.2.99.18" evidence="12"/>
<dbReference type="SUPFAM" id="SSF48150">
    <property type="entry name" value="DNA-glycosylase"/>
    <property type="match status" value="1"/>
</dbReference>
<dbReference type="FunFam" id="1.10.340.30:FF:000001">
    <property type="entry name" value="Endonuclease III"/>
    <property type="match status" value="1"/>
</dbReference>
<dbReference type="EMBL" id="CP025958">
    <property type="protein sequence ID" value="AWM41505.1"/>
    <property type="molecule type" value="Genomic_DNA"/>
</dbReference>
<dbReference type="Gene3D" id="1.10.1670.10">
    <property type="entry name" value="Helix-hairpin-Helix base-excision DNA repair enzymes (C-terminal)"/>
    <property type="match status" value="1"/>
</dbReference>
<feature type="domain" description="Helix-hairpin-helix DNA-binding motif class 1" evidence="14">
    <location>
        <begin position="120"/>
        <end position="139"/>
    </location>
</feature>
<dbReference type="SMART" id="SM00478">
    <property type="entry name" value="ENDO3c"/>
    <property type="match status" value="1"/>
</dbReference>
<dbReference type="Proteomes" id="UP000245802">
    <property type="component" value="Chromosome"/>
</dbReference>
<dbReference type="GO" id="GO:0019104">
    <property type="term" value="F:DNA N-glycosylase activity"/>
    <property type="evidence" value="ECO:0007669"/>
    <property type="project" value="UniProtKB-UniRule"/>
</dbReference>
<keyword evidence="5 12" id="KW-0378">Hydrolase</keyword>
<dbReference type="GO" id="GO:0140078">
    <property type="term" value="F:class I DNA-(apurinic or apyrimidinic site) endonuclease activity"/>
    <property type="evidence" value="ECO:0007669"/>
    <property type="project" value="UniProtKB-EC"/>
</dbReference>
<evidence type="ECO:0000256" key="12">
    <source>
        <dbReference type="HAMAP-Rule" id="MF_00942"/>
    </source>
</evidence>
<dbReference type="GO" id="GO:0046872">
    <property type="term" value="F:metal ion binding"/>
    <property type="evidence" value="ECO:0007669"/>
    <property type="project" value="UniProtKB-KW"/>
</dbReference>
<dbReference type="NCBIfam" id="TIGR01083">
    <property type="entry name" value="nth"/>
    <property type="match status" value="1"/>
</dbReference>
<dbReference type="GO" id="GO:0006285">
    <property type="term" value="P:base-excision repair, AP site formation"/>
    <property type="evidence" value="ECO:0007669"/>
    <property type="project" value="TreeGrafter"/>
</dbReference>
<keyword evidence="11 12" id="KW-0326">Glycosidase</keyword>
<dbReference type="InterPro" id="IPR023170">
    <property type="entry name" value="HhH_base_excis_C"/>
</dbReference>
<dbReference type="SMART" id="SM00278">
    <property type="entry name" value="HhH1"/>
    <property type="match status" value="2"/>
</dbReference>
<dbReference type="InterPro" id="IPR003583">
    <property type="entry name" value="Hlx-hairpin-Hlx_DNA-bd_motif"/>
</dbReference>
<sequence>MGEPDPTAPKLAPARDRVGPINERLAPLYPEFEGLNYANPFQLLVAVVLSAQCTDKRVNTITPALFARFPTAADMATCDIRELEQLVKPSGFYKNKAKNIRAACVEMVARFGGQVPTDLDDLVSLPGVGRKTANVIRGHAFETPGVTVDTHVGRLSRRLGLTRHQSPVKVELALAEIVPQAEWLHFSGRLIMHGRKVCLARKPRCEQCAVADLCPKVGVKGLAASRRRKKKAKPDSPQRAQRAQREPESK</sequence>
<dbReference type="Pfam" id="PF00633">
    <property type="entry name" value="HHH"/>
    <property type="match status" value="1"/>
</dbReference>
<organism evidence="16 17">
    <name type="scientific">Gemmata obscuriglobus</name>
    <dbReference type="NCBI Taxonomy" id="114"/>
    <lineage>
        <taxon>Bacteria</taxon>
        <taxon>Pseudomonadati</taxon>
        <taxon>Planctomycetota</taxon>
        <taxon>Planctomycetia</taxon>
        <taxon>Gemmatales</taxon>
        <taxon>Gemmataceae</taxon>
        <taxon>Gemmata</taxon>
    </lineage>
</organism>
<dbReference type="InterPro" id="IPR011257">
    <property type="entry name" value="DNA_glycosylase"/>
</dbReference>
<dbReference type="Pfam" id="PF00730">
    <property type="entry name" value="HhH-GPD"/>
    <property type="match status" value="1"/>
</dbReference>
<dbReference type="OrthoDB" id="9800977at2"/>
<evidence type="ECO:0000256" key="8">
    <source>
        <dbReference type="ARBA" id="ARBA00023125"/>
    </source>
</evidence>
<evidence type="ECO:0000256" key="5">
    <source>
        <dbReference type="ARBA" id="ARBA00022801"/>
    </source>
</evidence>
<evidence type="ECO:0000256" key="4">
    <source>
        <dbReference type="ARBA" id="ARBA00022763"/>
    </source>
</evidence>
<evidence type="ECO:0000256" key="9">
    <source>
        <dbReference type="ARBA" id="ARBA00023204"/>
    </source>
</evidence>
<dbReference type="GO" id="GO:0003677">
    <property type="term" value="F:DNA binding"/>
    <property type="evidence" value="ECO:0007669"/>
    <property type="project" value="UniProtKB-UniRule"/>
</dbReference>
<comment type="cofactor">
    <cofactor evidence="12">
        <name>[4Fe-4S] cluster</name>
        <dbReference type="ChEBI" id="CHEBI:49883"/>
    </cofactor>
    <text evidence="12">Binds 1 [4Fe-4S] cluster.</text>
</comment>
<feature type="binding site" evidence="12">
    <location>
        <position position="198"/>
    </location>
    <ligand>
        <name>[4Fe-4S] cluster</name>
        <dbReference type="ChEBI" id="CHEBI:49883"/>
    </ligand>
</feature>
<dbReference type="Pfam" id="PF10576">
    <property type="entry name" value="EndIII_4Fe-2S"/>
    <property type="match status" value="1"/>
</dbReference>
<evidence type="ECO:0000259" key="14">
    <source>
        <dbReference type="SMART" id="SM00278"/>
    </source>
</evidence>
<accession>A0A2Z3HEY4</accession>
<evidence type="ECO:0000256" key="10">
    <source>
        <dbReference type="ARBA" id="ARBA00023239"/>
    </source>
</evidence>
<evidence type="ECO:0000259" key="15">
    <source>
        <dbReference type="SMART" id="SM00478"/>
    </source>
</evidence>
<name>A0A2Z3HEY4_9BACT</name>
<comment type="function">
    <text evidence="12">DNA repair enzyme that has both DNA N-glycosylase activity and AP-lyase activity. The DNA N-glycosylase activity releases various damaged pyrimidines from DNA by cleaving the N-glycosidic bond, leaving an AP (apurinic/apyrimidinic) site. The AP-lyase activity cleaves the phosphodiester bond 3' to the AP site by a beta-elimination, leaving a 3'-terminal unsaturated sugar and a product with a terminal 5'-phosphate.</text>
</comment>
<dbReference type="PANTHER" id="PTHR10359">
    <property type="entry name" value="A/G-SPECIFIC ADENINE GLYCOSYLASE/ENDONUCLEASE III"/>
    <property type="match status" value="1"/>
</dbReference>
<dbReference type="Gene3D" id="1.10.340.30">
    <property type="entry name" value="Hypothetical protein, domain 2"/>
    <property type="match status" value="1"/>
</dbReference>
<evidence type="ECO:0000256" key="13">
    <source>
        <dbReference type="SAM" id="MobiDB-lite"/>
    </source>
</evidence>
<keyword evidence="10 12" id="KW-0456">Lyase</keyword>